<dbReference type="PANTHER" id="PTHR36057">
    <property type="match status" value="1"/>
</dbReference>
<reference evidence="1 2" key="1">
    <citation type="submission" date="2020-07" db="EMBL/GenBank/DDBJ databases">
        <title>Description of Kordia aestuariivivens sp. nov., isolated from a tidal flat.</title>
        <authorList>
            <person name="Park S."/>
            <person name="Yoon J.-H."/>
        </authorList>
    </citation>
    <scope>NUCLEOTIDE SEQUENCE [LARGE SCALE GENOMIC DNA]</scope>
    <source>
        <strain evidence="1 2">YSTF-M3</strain>
    </source>
</reference>
<dbReference type="SUPFAM" id="SSF52833">
    <property type="entry name" value="Thioredoxin-like"/>
    <property type="match status" value="1"/>
</dbReference>
<keyword evidence="2" id="KW-1185">Reference proteome</keyword>
<accession>A0ABR7Q7Q4</accession>
<dbReference type="Proteomes" id="UP000619238">
    <property type="component" value="Unassembled WGS sequence"/>
</dbReference>
<dbReference type="EMBL" id="JACGWS010000004">
    <property type="protein sequence ID" value="MBC8754602.1"/>
    <property type="molecule type" value="Genomic_DNA"/>
</dbReference>
<dbReference type="InterPro" id="IPR010634">
    <property type="entry name" value="DUF1223"/>
</dbReference>
<evidence type="ECO:0000313" key="1">
    <source>
        <dbReference type="EMBL" id="MBC8754602.1"/>
    </source>
</evidence>
<dbReference type="InterPro" id="IPR036249">
    <property type="entry name" value="Thioredoxin-like_sf"/>
</dbReference>
<name>A0ABR7Q7Q4_9FLAO</name>
<gene>
    <name evidence="1" type="ORF">H2O64_07945</name>
</gene>
<evidence type="ECO:0000313" key="2">
    <source>
        <dbReference type="Proteomes" id="UP000619238"/>
    </source>
</evidence>
<dbReference type="Gene3D" id="3.40.30.10">
    <property type="entry name" value="Glutaredoxin"/>
    <property type="match status" value="1"/>
</dbReference>
<dbReference type="RefSeq" id="WP_187561654.1">
    <property type="nucleotide sequence ID" value="NZ_JACGWS010000004.1"/>
</dbReference>
<dbReference type="PANTHER" id="PTHR36057:SF1">
    <property type="entry name" value="LIPOPROTEIN LIPID ATTACHMENT SITE-LIKE PROTEIN, PUTATIVE (DUF1223)-RELATED"/>
    <property type="match status" value="1"/>
</dbReference>
<comment type="caution">
    <text evidence="1">The sequence shown here is derived from an EMBL/GenBank/DDBJ whole genome shotgun (WGS) entry which is preliminary data.</text>
</comment>
<sequence>MKRKYLITLSLFTILFFTSFTNMIPKKHNAVVVLELFTSQGCSSCPSADVLLDKVGKEYQDANVFTLSYHVDYWDYIGWKDPFSQKKFTEKQRLYAQKFNDNRIYTPAVIINGKEHFVGSNRLKMYAKIKEYKEKVSTNTISLGAIKQTANNIQFNYKITGDLSNTKARVVLAIQERTTEVKSGENARRTLKNNNIVVSEHYLTEVKKTGKYTINIPKIVTKNDQLTVLLILENDKLDILSADKLVVGF</sequence>
<proteinExistence type="predicted"/>
<organism evidence="1 2">
    <name type="scientific">Kordia aestuariivivens</name>
    <dbReference type="NCBI Taxonomy" id="2759037"/>
    <lineage>
        <taxon>Bacteria</taxon>
        <taxon>Pseudomonadati</taxon>
        <taxon>Bacteroidota</taxon>
        <taxon>Flavobacteriia</taxon>
        <taxon>Flavobacteriales</taxon>
        <taxon>Flavobacteriaceae</taxon>
        <taxon>Kordia</taxon>
    </lineage>
</organism>
<dbReference type="Pfam" id="PF06764">
    <property type="entry name" value="DUF1223"/>
    <property type="match status" value="1"/>
</dbReference>
<protein>
    <submittedName>
        <fullName evidence="1">DUF1223 domain-containing protein</fullName>
    </submittedName>
</protein>